<reference evidence="1 2" key="1">
    <citation type="submission" date="2024-10" db="EMBL/GenBank/DDBJ databases">
        <title>The Natural Products Discovery Center: Release of the First 8490 Sequenced Strains for Exploring Actinobacteria Biosynthetic Diversity.</title>
        <authorList>
            <person name="Kalkreuter E."/>
            <person name="Kautsar S.A."/>
            <person name="Yang D."/>
            <person name="Bader C.D."/>
            <person name="Teijaro C.N."/>
            <person name="Fluegel L."/>
            <person name="Davis C.M."/>
            <person name="Simpson J.R."/>
            <person name="Lauterbach L."/>
            <person name="Steele A.D."/>
            <person name="Gui C."/>
            <person name="Meng S."/>
            <person name="Li G."/>
            <person name="Viehrig K."/>
            <person name="Ye F."/>
            <person name="Su P."/>
            <person name="Kiefer A.F."/>
            <person name="Nichols A."/>
            <person name="Cepeda A.J."/>
            <person name="Yan W."/>
            <person name="Fan B."/>
            <person name="Jiang Y."/>
            <person name="Adhikari A."/>
            <person name="Zheng C.-J."/>
            <person name="Schuster L."/>
            <person name="Cowan T.M."/>
            <person name="Smanski M.J."/>
            <person name="Chevrette M.G."/>
            <person name="De Carvalho L.P.S."/>
            <person name="Shen B."/>
        </authorList>
    </citation>
    <scope>NUCLEOTIDE SEQUENCE [LARGE SCALE GENOMIC DNA]</scope>
    <source>
        <strain evidence="1 2">NPDC002173</strain>
    </source>
</reference>
<accession>A0ABW6SK87</accession>
<organism evidence="1 2">
    <name type="scientific">Microtetraspora malaysiensis</name>
    <dbReference type="NCBI Taxonomy" id="161358"/>
    <lineage>
        <taxon>Bacteria</taxon>
        <taxon>Bacillati</taxon>
        <taxon>Actinomycetota</taxon>
        <taxon>Actinomycetes</taxon>
        <taxon>Streptosporangiales</taxon>
        <taxon>Streptosporangiaceae</taxon>
        <taxon>Microtetraspora</taxon>
    </lineage>
</organism>
<evidence type="ECO:0000313" key="1">
    <source>
        <dbReference type="EMBL" id="MFF3665381.1"/>
    </source>
</evidence>
<gene>
    <name evidence="1" type="ORF">ACFYXI_07285</name>
</gene>
<sequence length="175" mass="19492">MIEIPQLRVGDVLILQDRNTLITGLVPATAEETIATGRREVQCGSWRRTYDALQKVNALPAELAPPFFHVPTCRVCDCTIDAPCEGGCRWVPDPRKEGDICSTHFDAARDMQERWIVLCPEWMDGQPVRILARPHWTDKDGTQVAVRYQDVTAQQRAVNVVVDGGFLVLPIGGGR</sequence>
<dbReference type="Proteomes" id="UP001602013">
    <property type="component" value="Unassembled WGS sequence"/>
</dbReference>
<comment type="caution">
    <text evidence="1">The sequence shown here is derived from an EMBL/GenBank/DDBJ whole genome shotgun (WGS) entry which is preliminary data.</text>
</comment>
<proteinExistence type="predicted"/>
<dbReference type="EMBL" id="JBIASD010000004">
    <property type="protein sequence ID" value="MFF3665381.1"/>
    <property type="molecule type" value="Genomic_DNA"/>
</dbReference>
<name>A0ABW6SK87_9ACTN</name>
<dbReference type="RefSeq" id="WP_387409377.1">
    <property type="nucleotide sequence ID" value="NZ_JBIASD010000004.1"/>
</dbReference>
<keyword evidence="2" id="KW-1185">Reference proteome</keyword>
<evidence type="ECO:0000313" key="2">
    <source>
        <dbReference type="Proteomes" id="UP001602013"/>
    </source>
</evidence>
<protein>
    <submittedName>
        <fullName evidence="1">Uncharacterized protein</fullName>
    </submittedName>
</protein>